<evidence type="ECO:0000313" key="3">
    <source>
        <dbReference type="Proteomes" id="UP000605253"/>
    </source>
</evidence>
<organism evidence="2 3">
    <name type="scientific">Marinicella pacifica</name>
    <dbReference type="NCBI Taxonomy" id="1171543"/>
    <lineage>
        <taxon>Bacteria</taxon>
        <taxon>Pseudomonadati</taxon>
        <taxon>Pseudomonadota</taxon>
        <taxon>Gammaproteobacteria</taxon>
        <taxon>Lysobacterales</taxon>
        <taxon>Marinicellaceae</taxon>
        <taxon>Marinicella</taxon>
    </lineage>
</organism>
<sequence>MKKLILMACCLFSGHVFAHDFLTEILVYSDDYDTNPYHVAVSYDLVEQDILMVSQLRQTRSEMSKLVSKSHIRELNRSQGQDDFSSHDYNSESKIRRKTHGVFDHATESRLVAIDLCDAFAVSNYMTYPNGLVPQFTGPDTFTDGVSASQNHHELYQYADGLQFNCVEVIDHKLSTKD</sequence>
<gene>
    <name evidence="2" type="ORF">GCM10011365_06100</name>
</gene>
<evidence type="ECO:0000256" key="1">
    <source>
        <dbReference type="SAM" id="SignalP"/>
    </source>
</evidence>
<reference evidence="2" key="1">
    <citation type="journal article" date="2014" name="Int. J. Syst. Evol. Microbiol.">
        <title>Complete genome sequence of Corynebacterium casei LMG S-19264T (=DSM 44701T), isolated from a smear-ripened cheese.</title>
        <authorList>
            <consortium name="US DOE Joint Genome Institute (JGI-PGF)"/>
            <person name="Walter F."/>
            <person name="Albersmeier A."/>
            <person name="Kalinowski J."/>
            <person name="Ruckert C."/>
        </authorList>
    </citation>
    <scope>NUCLEOTIDE SEQUENCE</scope>
    <source>
        <strain evidence="2">CGMCC 1.12181</strain>
    </source>
</reference>
<keyword evidence="3" id="KW-1185">Reference proteome</keyword>
<dbReference type="Proteomes" id="UP000605253">
    <property type="component" value="Unassembled WGS sequence"/>
</dbReference>
<reference evidence="2" key="2">
    <citation type="submission" date="2020-09" db="EMBL/GenBank/DDBJ databases">
        <authorList>
            <person name="Sun Q."/>
            <person name="Zhou Y."/>
        </authorList>
    </citation>
    <scope>NUCLEOTIDE SEQUENCE</scope>
    <source>
        <strain evidence="2">CGMCC 1.12181</strain>
    </source>
</reference>
<dbReference type="RefSeq" id="WP_188364203.1">
    <property type="nucleotide sequence ID" value="NZ_BAABJF010000032.1"/>
</dbReference>
<proteinExistence type="predicted"/>
<keyword evidence="1" id="KW-0732">Signal</keyword>
<feature type="signal peptide" evidence="1">
    <location>
        <begin position="1"/>
        <end position="18"/>
    </location>
</feature>
<protein>
    <submittedName>
        <fullName evidence="2">Uncharacterized protein</fullName>
    </submittedName>
</protein>
<name>A0A917CG47_9GAMM</name>
<accession>A0A917CG47</accession>
<feature type="chain" id="PRO_5037265538" evidence="1">
    <location>
        <begin position="19"/>
        <end position="178"/>
    </location>
</feature>
<dbReference type="EMBL" id="BMEO01000002">
    <property type="protein sequence ID" value="GGF87744.1"/>
    <property type="molecule type" value="Genomic_DNA"/>
</dbReference>
<comment type="caution">
    <text evidence="2">The sequence shown here is derived from an EMBL/GenBank/DDBJ whole genome shotgun (WGS) entry which is preliminary data.</text>
</comment>
<dbReference type="AlphaFoldDB" id="A0A917CG47"/>
<evidence type="ECO:0000313" key="2">
    <source>
        <dbReference type="EMBL" id="GGF87744.1"/>
    </source>
</evidence>